<name>A0ABX6Q6F1_PAEBA</name>
<organism evidence="1 2">
    <name type="scientific">Paenibacillus barcinonensis</name>
    <dbReference type="NCBI Taxonomy" id="198119"/>
    <lineage>
        <taxon>Bacteria</taxon>
        <taxon>Bacillati</taxon>
        <taxon>Bacillota</taxon>
        <taxon>Bacilli</taxon>
        <taxon>Bacillales</taxon>
        <taxon>Paenibacillaceae</taxon>
        <taxon>Paenibacillus</taxon>
    </lineage>
</organism>
<protein>
    <submittedName>
        <fullName evidence="1">Uncharacterized protein</fullName>
    </submittedName>
</protein>
<reference evidence="1 2" key="1">
    <citation type="submission" date="2020-06" db="EMBL/GenBank/DDBJ databases">
        <title>Complete genome of Paenibacillus barcinonensis KACC11450.</title>
        <authorList>
            <person name="Kim M."/>
            <person name="Park Y.-J."/>
            <person name="Shin J.-H."/>
        </authorList>
    </citation>
    <scope>NUCLEOTIDE SEQUENCE [LARGE SCALE GENOMIC DNA]</scope>
    <source>
        <strain evidence="1 2">KACC11450</strain>
    </source>
</reference>
<dbReference type="Proteomes" id="UP000509327">
    <property type="component" value="Chromosome"/>
</dbReference>
<sequence>MRNKLQLSLNGVVCRRTTEQYNGNAVRTTWNGNGMVAFTERLRYVEVCIMLQSERITANRP</sequence>
<evidence type="ECO:0000313" key="1">
    <source>
        <dbReference type="EMBL" id="QKS57455.1"/>
    </source>
</evidence>
<keyword evidence="2" id="KW-1185">Reference proteome</keyword>
<accession>A0ABX6Q6F1</accession>
<dbReference type="RefSeq" id="WP_146236124.1">
    <property type="nucleotide sequence ID" value="NZ_CP054614.1"/>
</dbReference>
<dbReference type="EMBL" id="CP054614">
    <property type="protein sequence ID" value="QKS57455.1"/>
    <property type="molecule type" value="Genomic_DNA"/>
</dbReference>
<proteinExistence type="predicted"/>
<gene>
    <name evidence="1" type="ORF">HUB98_14830</name>
</gene>
<evidence type="ECO:0000313" key="2">
    <source>
        <dbReference type="Proteomes" id="UP000509327"/>
    </source>
</evidence>